<reference evidence="1 2" key="1">
    <citation type="journal article" date="2020" name="J Geophys Res Biogeosci">
        <title>Magnetotaxis as an Adaptation to Enable Bacterial Shuttling of Microbial Sulfur and Sulfur Cycling Across Aquatic Oxic#Anoxic Interfaces.</title>
        <authorList>
            <person name="Li J."/>
            <person name="Liu P."/>
            <person name="Wang J."/>
            <person name="Roberts A.P."/>
            <person name="Pan Y."/>
        </authorList>
    </citation>
    <scope>NUCLEOTIDE SEQUENCE [LARGE SCALE GENOMIC DNA]</scope>
    <source>
        <strain evidence="1 2">MYR-1_YQ</strain>
    </source>
</reference>
<comment type="caution">
    <text evidence="1">The sequence shown here is derived from an EMBL/GenBank/DDBJ whole genome shotgun (WGS) entry which is preliminary data.</text>
</comment>
<protein>
    <recommendedName>
        <fullName evidence="3">Transposase</fullName>
    </recommendedName>
</protein>
<accession>A0ABS6RZH9</accession>
<dbReference type="Proteomes" id="UP001196980">
    <property type="component" value="Unassembled WGS sequence"/>
</dbReference>
<dbReference type="EMBL" id="JABXWD010000190">
    <property type="protein sequence ID" value="MBV6342061.1"/>
    <property type="molecule type" value="Genomic_DNA"/>
</dbReference>
<keyword evidence="2" id="KW-1185">Reference proteome</keyword>
<name>A0ABS6RZH9_9BACT</name>
<sequence>MPITFDIRESEMFLDGKQEGLLEGERKGLIEGERKGLLEGIEMALEIKYGYTGLELMGMIRKIGTLEELSQLKVIIKRSDTVDEVKASLIGMIKEN</sequence>
<evidence type="ECO:0008006" key="3">
    <source>
        <dbReference type="Google" id="ProtNLM"/>
    </source>
</evidence>
<organism evidence="1 2">
    <name type="scientific">Candidatus Magnetobacterium casense</name>
    <dbReference type="NCBI Taxonomy" id="1455061"/>
    <lineage>
        <taxon>Bacteria</taxon>
        <taxon>Pseudomonadati</taxon>
        <taxon>Nitrospirota</taxon>
        <taxon>Thermodesulfovibrionia</taxon>
        <taxon>Thermodesulfovibrionales</taxon>
        <taxon>Candidatus Magnetobacteriaceae</taxon>
        <taxon>Candidatus Magnetobacterium</taxon>
    </lineage>
</organism>
<gene>
    <name evidence="1" type="ORF">HWQ67_10735</name>
</gene>
<evidence type="ECO:0000313" key="2">
    <source>
        <dbReference type="Proteomes" id="UP001196980"/>
    </source>
</evidence>
<proteinExistence type="predicted"/>
<evidence type="ECO:0000313" key="1">
    <source>
        <dbReference type="EMBL" id="MBV6342061.1"/>
    </source>
</evidence>